<keyword evidence="2" id="KW-1185">Reference proteome</keyword>
<organism evidence="1 2">
    <name type="scientific">Aspergillus lucknowensis</name>
    <dbReference type="NCBI Taxonomy" id="176173"/>
    <lineage>
        <taxon>Eukaryota</taxon>
        <taxon>Fungi</taxon>
        <taxon>Dikarya</taxon>
        <taxon>Ascomycota</taxon>
        <taxon>Pezizomycotina</taxon>
        <taxon>Eurotiomycetes</taxon>
        <taxon>Eurotiomycetidae</taxon>
        <taxon>Eurotiales</taxon>
        <taxon>Aspergillaceae</taxon>
        <taxon>Aspergillus</taxon>
        <taxon>Aspergillus subgen. Nidulantes</taxon>
    </lineage>
</organism>
<evidence type="ECO:0000313" key="2">
    <source>
        <dbReference type="Proteomes" id="UP001610432"/>
    </source>
</evidence>
<gene>
    <name evidence="1" type="ORF">BJX67DRAFT_229664</name>
</gene>
<dbReference type="EMBL" id="JBFXLQ010000045">
    <property type="protein sequence ID" value="KAL2864010.1"/>
    <property type="molecule type" value="Genomic_DNA"/>
</dbReference>
<dbReference type="GeneID" id="98140982"/>
<dbReference type="RefSeq" id="XP_070882989.1">
    <property type="nucleotide sequence ID" value="XM_071025910.1"/>
</dbReference>
<evidence type="ECO:0000313" key="1">
    <source>
        <dbReference type="EMBL" id="KAL2864010.1"/>
    </source>
</evidence>
<protein>
    <submittedName>
        <fullName evidence="1">Uncharacterized protein</fullName>
    </submittedName>
</protein>
<proteinExistence type="predicted"/>
<comment type="caution">
    <text evidence="1">The sequence shown here is derived from an EMBL/GenBank/DDBJ whole genome shotgun (WGS) entry which is preliminary data.</text>
</comment>
<name>A0ABR4LHI2_9EURO</name>
<dbReference type="Proteomes" id="UP001610432">
    <property type="component" value="Unassembled WGS sequence"/>
</dbReference>
<reference evidence="1 2" key="1">
    <citation type="submission" date="2024-07" db="EMBL/GenBank/DDBJ databases">
        <title>Section-level genome sequencing and comparative genomics of Aspergillus sections Usti and Cavernicolus.</title>
        <authorList>
            <consortium name="Lawrence Berkeley National Laboratory"/>
            <person name="Nybo J.L."/>
            <person name="Vesth T.C."/>
            <person name="Theobald S."/>
            <person name="Frisvad J.C."/>
            <person name="Larsen T.O."/>
            <person name="Kjaerboelling I."/>
            <person name="Rothschild-Mancinelli K."/>
            <person name="Lyhne E.K."/>
            <person name="Kogle M.E."/>
            <person name="Barry K."/>
            <person name="Clum A."/>
            <person name="Na H."/>
            <person name="Ledsgaard L."/>
            <person name="Lin J."/>
            <person name="Lipzen A."/>
            <person name="Kuo A."/>
            <person name="Riley R."/>
            <person name="Mondo S."/>
            <person name="Labutti K."/>
            <person name="Haridas S."/>
            <person name="Pangalinan J."/>
            <person name="Salamov A.A."/>
            <person name="Simmons B.A."/>
            <person name="Magnuson J.K."/>
            <person name="Chen J."/>
            <person name="Drula E."/>
            <person name="Henrissat B."/>
            <person name="Wiebenga A."/>
            <person name="Lubbers R.J."/>
            <person name="Gomes A.C."/>
            <person name="Macurrencykelacurrency M.R."/>
            <person name="Stajich J."/>
            <person name="Grigoriev I.V."/>
            <person name="Mortensen U.H."/>
            <person name="De Vries R.P."/>
            <person name="Baker S.E."/>
            <person name="Andersen M.R."/>
        </authorList>
    </citation>
    <scope>NUCLEOTIDE SEQUENCE [LARGE SCALE GENOMIC DNA]</scope>
    <source>
        <strain evidence="1 2">CBS 449.75</strain>
    </source>
</reference>
<accession>A0ABR4LHI2</accession>
<sequence length="217" mass="24624">MLAENPAFAPNIRTLLVHGQEGRSLGKELRWNHRYRPRKEIERWKAVLAKLANCRSFAIQRHREPDRSKLDPRPAGPLTITAVASLIIRIITEAQLDVVSFSLDCRPPQSRHARVPFSDRGQDSGAIQTQGPLSTIWSKLHELTMAHLVTEGAQTGFLPRLTVGTQRRLRRLDLSGLEADPREIKHLFATKYDALQEFRADRVYWGSDGISTSFHGF</sequence>